<gene>
    <name evidence="1" type="ORF">MACH08_15430</name>
</gene>
<accession>A0ABQ5TJ77</accession>
<evidence type="ECO:0000313" key="2">
    <source>
        <dbReference type="Proteomes" id="UP001275436"/>
    </source>
</evidence>
<name>A0ABQ5TJ77_9BACI</name>
<dbReference type="InterPro" id="IPR021477">
    <property type="entry name" value="TVIIS_effector_SACOL2603_fam"/>
</dbReference>
<comment type="caution">
    <text evidence="1">The sequence shown here is derived from an EMBL/GenBank/DDBJ whole genome shotgun (WGS) entry which is preliminary data.</text>
</comment>
<dbReference type="Proteomes" id="UP001275436">
    <property type="component" value="Unassembled WGS sequence"/>
</dbReference>
<evidence type="ECO:0000313" key="1">
    <source>
        <dbReference type="EMBL" id="GLO65759.1"/>
    </source>
</evidence>
<dbReference type="EMBL" id="BSKO01000001">
    <property type="protein sequence ID" value="GLO65759.1"/>
    <property type="molecule type" value="Genomic_DNA"/>
</dbReference>
<dbReference type="RefSeq" id="WP_069685888.1">
    <property type="nucleotide sequence ID" value="NZ_BSKO01000001.1"/>
</dbReference>
<dbReference type="InterPro" id="IPR046318">
    <property type="entry name" value="DUF5344"/>
</dbReference>
<organism evidence="1 2">
    <name type="scientific">Oceanobacillus kimchii</name>
    <dbReference type="NCBI Taxonomy" id="746691"/>
    <lineage>
        <taxon>Bacteria</taxon>
        <taxon>Bacillati</taxon>
        <taxon>Bacillota</taxon>
        <taxon>Bacilli</taxon>
        <taxon>Bacillales</taxon>
        <taxon>Bacillaceae</taxon>
        <taxon>Oceanobacillus</taxon>
    </lineage>
</organism>
<dbReference type="Pfam" id="PF17279">
    <property type="entry name" value="DUF5344"/>
    <property type="match status" value="1"/>
</dbReference>
<sequence length="100" mass="11186">MNEIGVNIGGFQSTITNLRTSVSSLESSLKTNYTFNKTNIKPFVEDLENTIEAIELLQRYKKLLETDIGTLENIGETMKENDERIATLTNDMTGAKPINT</sequence>
<dbReference type="NCBIfam" id="TIGR04197">
    <property type="entry name" value="T7SS_SACOL2603"/>
    <property type="match status" value="1"/>
</dbReference>
<evidence type="ECO:0008006" key="3">
    <source>
        <dbReference type="Google" id="ProtNLM"/>
    </source>
</evidence>
<protein>
    <recommendedName>
        <fullName evidence="3">TIGR04197 family type VII secretion effector</fullName>
    </recommendedName>
</protein>
<keyword evidence="2" id="KW-1185">Reference proteome</keyword>
<reference evidence="1 2" key="1">
    <citation type="submission" date="2023-02" db="EMBL/GenBank/DDBJ databases">
        <title>Oceanobacillus kimchii IFOP_LL358 isolated form Alexandrium catenella lab strain.</title>
        <authorList>
            <person name="Gajardo G."/>
            <person name="Ueki S."/>
            <person name="Maruyama F."/>
        </authorList>
    </citation>
    <scope>NUCLEOTIDE SEQUENCE [LARGE SCALE GENOMIC DNA]</scope>
    <source>
        <strain evidence="1 2">IFOP_LL358</strain>
    </source>
</reference>
<proteinExistence type="predicted"/>